<dbReference type="OrthoDB" id="10326045at2759"/>
<organism evidence="1 2">
    <name type="scientific">Prunus yedoensis var. nudiflora</name>
    <dbReference type="NCBI Taxonomy" id="2094558"/>
    <lineage>
        <taxon>Eukaryota</taxon>
        <taxon>Viridiplantae</taxon>
        <taxon>Streptophyta</taxon>
        <taxon>Embryophyta</taxon>
        <taxon>Tracheophyta</taxon>
        <taxon>Spermatophyta</taxon>
        <taxon>Magnoliopsida</taxon>
        <taxon>eudicotyledons</taxon>
        <taxon>Gunneridae</taxon>
        <taxon>Pentapetalae</taxon>
        <taxon>rosids</taxon>
        <taxon>fabids</taxon>
        <taxon>Rosales</taxon>
        <taxon>Rosaceae</taxon>
        <taxon>Amygdaloideae</taxon>
        <taxon>Amygdaleae</taxon>
        <taxon>Prunus</taxon>
    </lineage>
</organism>
<evidence type="ECO:0000313" key="1">
    <source>
        <dbReference type="EMBL" id="PQM35143.1"/>
    </source>
</evidence>
<gene>
    <name evidence="1" type="ORF">Pyn_02210</name>
</gene>
<sequence>MEIMLGWMGSEDVQLERLSEECEEKFRLRRFIKLCSRNPFVLGDFFRSEAKKWDLEALHMQASGNEEIEEIKQSRYAEYYLGLSIIWFKARWASDPKCLIHLIISKVGEGGHIIEKLVNETEEDFRLRRFTESFKQLQFSSQENVLKHILDIVYRDLGISVCYGQSSAVTEERMFALEFMKVKTPNLRVSGGAAATQGGGQGASQQ</sequence>
<proteinExistence type="predicted"/>
<reference evidence="1 2" key="1">
    <citation type="submission" date="2018-02" db="EMBL/GenBank/DDBJ databases">
        <title>Draft genome of wild Prunus yedoensis var. nudiflora.</title>
        <authorList>
            <person name="Baek S."/>
            <person name="Kim J.-H."/>
            <person name="Choi K."/>
            <person name="Kim G.-B."/>
            <person name="Cho A."/>
            <person name="Jang H."/>
            <person name="Shin C.-H."/>
            <person name="Yu H.-J."/>
            <person name="Mun J.-H."/>
        </authorList>
    </citation>
    <scope>NUCLEOTIDE SEQUENCE [LARGE SCALE GENOMIC DNA]</scope>
    <source>
        <strain evidence="2">cv. Jeju island</strain>
        <tissue evidence="1">Leaf</tissue>
    </source>
</reference>
<dbReference type="AlphaFoldDB" id="A0A314UCJ0"/>
<comment type="caution">
    <text evidence="1">The sequence shown here is derived from an EMBL/GenBank/DDBJ whole genome shotgun (WGS) entry which is preliminary data.</text>
</comment>
<dbReference type="EMBL" id="PJQY01003707">
    <property type="protein sequence ID" value="PQM35143.1"/>
    <property type="molecule type" value="Genomic_DNA"/>
</dbReference>
<dbReference type="Proteomes" id="UP000250321">
    <property type="component" value="Unassembled WGS sequence"/>
</dbReference>
<accession>A0A314UCJ0</accession>
<protein>
    <submittedName>
        <fullName evidence="1">Uncharacterized protein</fullName>
    </submittedName>
</protein>
<name>A0A314UCJ0_PRUYE</name>
<dbReference type="STRING" id="2094558.A0A314UCJ0"/>
<keyword evidence="2" id="KW-1185">Reference proteome</keyword>
<evidence type="ECO:0000313" key="2">
    <source>
        <dbReference type="Proteomes" id="UP000250321"/>
    </source>
</evidence>